<dbReference type="Pfam" id="PF00248">
    <property type="entry name" value="Aldo_ket_red"/>
    <property type="match status" value="1"/>
</dbReference>
<reference evidence="3 4" key="1">
    <citation type="submission" date="2023-03" db="EMBL/GenBank/DDBJ databases">
        <title>Draft genome sequence of type strain Streptomyces ferralitis JCM 14344.</title>
        <authorList>
            <person name="Klaysubun C."/>
            <person name="Duangmal K."/>
        </authorList>
    </citation>
    <scope>NUCLEOTIDE SEQUENCE [LARGE SCALE GENOMIC DNA]</scope>
    <source>
        <strain evidence="3 4">JCM 14344</strain>
    </source>
</reference>
<evidence type="ECO:0000256" key="1">
    <source>
        <dbReference type="ARBA" id="ARBA00023002"/>
    </source>
</evidence>
<dbReference type="Proteomes" id="UP001220022">
    <property type="component" value="Unassembled WGS sequence"/>
</dbReference>
<gene>
    <name evidence="3" type="ORF">P2L57_25235</name>
</gene>
<organism evidence="3 4">
    <name type="scientific">Streptantibioticus ferralitis</name>
    <dbReference type="NCBI Taxonomy" id="236510"/>
    <lineage>
        <taxon>Bacteria</taxon>
        <taxon>Bacillati</taxon>
        <taxon>Actinomycetota</taxon>
        <taxon>Actinomycetes</taxon>
        <taxon>Kitasatosporales</taxon>
        <taxon>Streptomycetaceae</taxon>
        <taxon>Streptantibioticus</taxon>
    </lineage>
</organism>
<dbReference type="EMBL" id="JARHTQ010000019">
    <property type="protein sequence ID" value="MDF2258895.1"/>
    <property type="molecule type" value="Genomic_DNA"/>
</dbReference>
<evidence type="ECO:0000313" key="3">
    <source>
        <dbReference type="EMBL" id="MDF2258895.1"/>
    </source>
</evidence>
<evidence type="ECO:0000259" key="2">
    <source>
        <dbReference type="Pfam" id="PF00248"/>
    </source>
</evidence>
<evidence type="ECO:0000313" key="4">
    <source>
        <dbReference type="Proteomes" id="UP001220022"/>
    </source>
</evidence>
<dbReference type="InterPro" id="IPR023210">
    <property type="entry name" value="NADP_OxRdtase_dom"/>
</dbReference>
<dbReference type="InterPro" id="IPR036812">
    <property type="entry name" value="NAD(P)_OxRdtase_dom_sf"/>
</dbReference>
<dbReference type="RefSeq" id="WP_275818366.1">
    <property type="nucleotide sequence ID" value="NZ_BAAANM010000006.1"/>
</dbReference>
<dbReference type="PRINTS" id="PR00069">
    <property type="entry name" value="ALDKETRDTASE"/>
</dbReference>
<accession>A0ABT5Z4Z8</accession>
<dbReference type="Gene3D" id="3.20.20.100">
    <property type="entry name" value="NADP-dependent oxidoreductase domain"/>
    <property type="match status" value="1"/>
</dbReference>
<proteinExistence type="predicted"/>
<feature type="domain" description="NADP-dependent oxidoreductase" evidence="2">
    <location>
        <begin position="23"/>
        <end position="315"/>
    </location>
</feature>
<dbReference type="InterPro" id="IPR020471">
    <property type="entry name" value="AKR"/>
</dbReference>
<keyword evidence="1" id="KW-0560">Oxidoreductase</keyword>
<dbReference type="PANTHER" id="PTHR43625">
    <property type="entry name" value="AFLATOXIN B1 ALDEHYDE REDUCTASE"/>
    <property type="match status" value="1"/>
</dbReference>
<dbReference type="PANTHER" id="PTHR43625:SF77">
    <property type="entry name" value="ALDO-KETO REDUCTASE"/>
    <property type="match status" value="1"/>
</dbReference>
<dbReference type="SUPFAM" id="SSF51430">
    <property type="entry name" value="NAD(P)-linked oxidoreductase"/>
    <property type="match status" value="1"/>
</dbReference>
<keyword evidence="4" id="KW-1185">Reference proteome</keyword>
<protein>
    <submittedName>
        <fullName evidence="3">Aldo/keto reductase</fullName>
    </submittedName>
</protein>
<name>A0ABT5Z4Z8_9ACTN</name>
<sequence>MADTRRLKQVQLGGRGLTAGAQGLGCMGMSEFYGDTDESAARATLDAALERGVTMFDTADMYGRGENERFLAPFVQAHREQVAIATKFGSVRGEDGSLSVSNDPRHIRQAIDDSLSRLGLEAIDLYYMHRRDPRVPLADSIGALAELVTQGKVRYLGLSEVTGDELREADAIHPIAAVQSEWSLFTRDIERTLVPAATELGVGVVPYSPLGRGFLTGAMPARLQGNDVRSVFPRFTGENARRNAELLTPLARIADARGVSMAQVALAWLHRQAVVQNLTVVPIPGTRTPARLAENLAALEITLTDDELARLDPIAEQVAGDRYPDMTETAGSHES</sequence>
<dbReference type="InterPro" id="IPR050791">
    <property type="entry name" value="Aldo-Keto_reductase"/>
</dbReference>
<comment type="caution">
    <text evidence="3">The sequence shown here is derived from an EMBL/GenBank/DDBJ whole genome shotgun (WGS) entry which is preliminary data.</text>
</comment>